<evidence type="ECO:0000256" key="1">
    <source>
        <dbReference type="SAM" id="MobiDB-lite"/>
    </source>
</evidence>
<dbReference type="EMBL" id="JAVRRG010000218">
    <property type="protein sequence ID" value="KAK5077516.1"/>
    <property type="molecule type" value="Genomic_DNA"/>
</dbReference>
<comment type="caution">
    <text evidence="2">The sequence shown here is derived from an EMBL/GenBank/DDBJ whole genome shotgun (WGS) entry which is preliminary data.</text>
</comment>
<evidence type="ECO:0000313" key="2">
    <source>
        <dbReference type="EMBL" id="KAK5077516.1"/>
    </source>
</evidence>
<organism evidence="2 3">
    <name type="scientific">Lithohypha guttulata</name>
    <dbReference type="NCBI Taxonomy" id="1690604"/>
    <lineage>
        <taxon>Eukaryota</taxon>
        <taxon>Fungi</taxon>
        <taxon>Dikarya</taxon>
        <taxon>Ascomycota</taxon>
        <taxon>Pezizomycotina</taxon>
        <taxon>Eurotiomycetes</taxon>
        <taxon>Chaetothyriomycetidae</taxon>
        <taxon>Chaetothyriales</taxon>
        <taxon>Trichomeriaceae</taxon>
        <taxon>Lithohypha</taxon>
    </lineage>
</organism>
<sequence length="261" mass="29384">MEQSESSKAIKGGHASLEARVKHVSEATIRKRWKKLPSSSHTAAREAILSAKDQSRSRRGRNIIDTATEECVRDVANKLTDRLPRIPFPPSTDEHYFDHEANIHRISKVEEQLNANIHSMNLLRAQTAKEEQLLNQDQAEVDYLEHSLKSNEMLRREQIKTFHPVARKLRQDQHVNLLALDYGDTKTSEPPIAELFEDAELNPILQQLQNHLSSMQTNVVGLGGIKNAIQEAAVELEVYAFSSLDDKACRQAAGLVPANQT</sequence>
<accession>A0ABR0JWM3</accession>
<dbReference type="Proteomes" id="UP001345013">
    <property type="component" value="Unassembled WGS sequence"/>
</dbReference>
<dbReference type="InterPro" id="IPR025212">
    <property type="entry name" value="CAD_CENP-Q"/>
</dbReference>
<evidence type="ECO:0000313" key="3">
    <source>
        <dbReference type="Proteomes" id="UP001345013"/>
    </source>
</evidence>
<reference evidence="2 3" key="1">
    <citation type="submission" date="2023-08" db="EMBL/GenBank/DDBJ databases">
        <title>Black Yeasts Isolated from many extreme environments.</title>
        <authorList>
            <person name="Coleine C."/>
            <person name="Stajich J.E."/>
            <person name="Selbmann L."/>
        </authorList>
    </citation>
    <scope>NUCLEOTIDE SEQUENCE [LARGE SCALE GENOMIC DNA]</scope>
    <source>
        <strain evidence="2 3">CCFEE 5885</strain>
    </source>
</reference>
<proteinExistence type="predicted"/>
<gene>
    <name evidence="2" type="ORF">LTR24_009576</name>
</gene>
<name>A0ABR0JWM3_9EURO</name>
<dbReference type="Pfam" id="PF13094">
    <property type="entry name" value="CENP-Q"/>
    <property type="match status" value="1"/>
</dbReference>
<protein>
    <submittedName>
        <fullName evidence="2">Uncharacterized protein</fullName>
    </submittedName>
</protein>
<feature type="region of interest" description="Disordered" evidence="1">
    <location>
        <begin position="1"/>
        <end position="23"/>
    </location>
</feature>
<keyword evidence="3" id="KW-1185">Reference proteome</keyword>